<feature type="region of interest" description="Disordered" evidence="5">
    <location>
        <begin position="277"/>
        <end position="344"/>
    </location>
</feature>
<sequence length="612" mass="66766">MRETIESVYDPHEEREFDEWDLDGYGAVLRCVAANRSIELDGISAETGISSDRVEGIAGVMETLGLVEWSFGEEESTVESTPTTWSILLRSGYHSDVERVVGEKARLSPEEQPEFVEMLAYLAGRATAVGVVELSNELDVEHERVRELLRTAEELAWVQPDSDGAVVTERFEEALADIRSEGPSESGDSSELDISSDRVGRLLRSELEGAGEDLDLYEDTVTTIAKHGPIGLVRLSNSIGCSHERTRELLRALNERGWVRQTSDGPLLTDRFEEALSGSDAAEPDGQPTRSEDSTADVSNATADTASTPGKRDRDRGQIDTQQSGTDATDDTEPPVSYGDTSATAVGELEYFDLEIDRRLGEGSFGEVSVASTSDNQRVAVKTPKSDGTIHVDAIERFMSEAETWNKLDDHEHVVDVYGYDSSPIPHIAMEYMDGGSLSERADGLSLEQAVTIATSLTDAILHAHRRGVIHLDLKPENVLFRTATDGLDVPKLSDWGLAKRTLDPRDGRSGLSPPYAAPEQLDDSIGELDQRTDVYQLGALLYTLTTGAQPYTGPTATVPQSVVRDDPPVPSHERAVPSALDEIVTTAMATDPADRFEDVIYLRDRLTGLSV</sequence>
<evidence type="ECO:0000256" key="5">
    <source>
        <dbReference type="SAM" id="MobiDB-lite"/>
    </source>
</evidence>
<dbReference type="CDD" id="cd14014">
    <property type="entry name" value="STKc_PknB_like"/>
    <property type="match status" value="1"/>
</dbReference>
<keyword evidence="1" id="KW-0808">Transferase</keyword>
<dbReference type="PROSITE" id="PS00108">
    <property type="entry name" value="PROTEIN_KINASE_ST"/>
    <property type="match status" value="1"/>
</dbReference>
<dbReference type="PANTHER" id="PTHR43289:SF6">
    <property type="entry name" value="SERINE_THREONINE-PROTEIN KINASE NEKL-3"/>
    <property type="match status" value="1"/>
</dbReference>
<dbReference type="InterPro" id="IPR036390">
    <property type="entry name" value="WH_DNA-bd_sf"/>
</dbReference>
<dbReference type="InterPro" id="IPR017441">
    <property type="entry name" value="Protein_kinase_ATP_BS"/>
</dbReference>
<evidence type="ECO:0000313" key="8">
    <source>
        <dbReference type="Proteomes" id="UP000437065"/>
    </source>
</evidence>
<dbReference type="SMART" id="SM00220">
    <property type="entry name" value="S_TKc"/>
    <property type="match status" value="1"/>
</dbReference>
<evidence type="ECO:0000256" key="1">
    <source>
        <dbReference type="ARBA" id="ARBA00022679"/>
    </source>
</evidence>
<dbReference type="SUPFAM" id="SSF56112">
    <property type="entry name" value="Protein kinase-like (PK-like)"/>
    <property type="match status" value="1"/>
</dbReference>
<dbReference type="PROSITE" id="PS50011">
    <property type="entry name" value="PROTEIN_KINASE_DOM"/>
    <property type="match status" value="1"/>
</dbReference>
<dbReference type="Gene3D" id="1.10.510.10">
    <property type="entry name" value="Transferase(Phosphotransferase) domain 1"/>
    <property type="match status" value="1"/>
</dbReference>
<evidence type="ECO:0000259" key="6">
    <source>
        <dbReference type="PROSITE" id="PS50011"/>
    </source>
</evidence>
<dbReference type="PANTHER" id="PTHR43289">
    <property type="entry name" value="MITOGEN-ACTIVATED PROTEIN KINASE KINASE KINASE 20-RELATED"/>
    <property type="match status" value="1"/>
</dbReference>
<dbReference type="AlphaFoldDB" id="A0A6B0SQH6"/>
<dbReference type="InterPro" id="IPR011009">
    <property type="entry name" value="Kinase-like_dom_sf"/>
</dbReference>
<keyword evidence="4" id="KW-0067">ATP-binding</keyword>
<accession>A0A6B0SQH6</accession>
<evidence type="ECO:0000256" key="4">
    <source>
        <dbReference type="ARBA" id="ARBA00022840"/>
    </source>
</evidence>
<comment type="caution">
    <text evidence="7">The sequence shown here is derived from an EMBL/GenBank/DDBJ whole genome shotgun (WGS) entry which is preliminary data.</text>
</comment>
<reference evidence="7 8" key="1">
    <citation type="submission" date="2019-12" db="EMBL/GenBank/DDBJ databases">
        <title>Isolation and characterization of three novel carbon monoxide-oxidizing members of Halobacteria from salione crusts and soils.</title>
        <authorList>
            <person name="Myers M.R."/>
            <person name="King G.M."/>
        </authorList>
    </citation>
    <scope>NUCLEOTIDE SEQUENCE [LARGE SCALE GENOMIC DNA]</scope>
    <source>
        <strain evidence="7 8">WSA2</strain>
    </source>
</reference>
<organism evidence="7 8">
    <name type="scientific">Halobaculum saliterrae</name>
    <dbReference type="NCBI Taxonomy" id="2073113"/>
    <lineage>
        <taxon>Archaea</taxon>
        <taxon>Methanobacteriati</taxon>
        <taxon>Methanobacteriota</taxon>
        <taxon>Stenosarchaea group</taxon>
        <taxon>Halobacteria</taxon>
        <taxon>Halobacteriales</taxon>
        <taxon>Haloferacaceae</taxon>
        <taxon>Halobaculum</taxon>
    </lineage>
</organism>
<dbReference type="Pfam" id="PF00069">
    <property type="entry name" value="Pkinase"/>
    <property type="match status" value="1"/>
</dbReference>
<dbReference type="SUPFAM" id="SSF46785">
    <property type="entry name" value="Winged helix' DNA-binding domain"/>
    <property type="match status" value="1"/>
</dbReference>
<feature type="domain" description="Protein kinase" evidence="6">
    <location>
        <begin position="354"/>
        <end position="608"/>
    </location>
</feature>
<gene>
    <name evidence="7" type="ORF">GRX01_05190</name>
</gene>
<keyword evidence="2" id="KW-0547">Nucleotide-binding</keyword>
<keyword evidence="3 7" id="KW-0418">Kinase</keyword>
<dbReference type="GO" id="GO:0004674">
    <property type="term" value="F:protein serine/threonine kinase activity"/>
    <property type="evidence" value="ECO:0007669"/>
    <property type="project" value="TreeGrafter"/>
</dbReference>
<dbReference type="OrthoDB" id="330261at2157"/>
<dbReference type="InterPro" id="IPR000719">
    <property type="entry name" value="Prot_kinase_dom"/>
</dbReference>
<evidence type="ECO:0000313" key="7">
    <source>
        <dbReference type="EMBL" id="MXR40737.1"/>
    </source>
</evidence>
<proteinExistence type="predicted"/>
<protein>
    <submittedName>
        <fullName evidence="7">Protein kinase</fullName>
    </submittedName>
</protein>
<dbReference type="RefSeq" id="WP_159664166.1">
    <property type="nucleotide sequence ID" value="NZ_WUUS01000003.1"/>
</dbReference>
<evidence type="ECO:0000256" key="2">
    <source>
        <dbReference type="ARBA" id="ARBA00022741"/>
    </source>
</evidence>
<evidence type="ECO:0000256" key="3">
    <source>
        <dbReference type="ARBA" id="ARBA00022777"/>
    </source>
</evidence>
<dbReference type="Proteomes" id="UP000437065">
    <property type="component" value="Unassembled WGS sequence"/>
</dbReference>
<keyword evidence="8" id="KW-1185">Reference proteome</keyword>
<dbReference type="InterPro" id="IPR008271">
    <property type="entry name" value="Ser/Thr_kinase_AS"/>
</dbReference>
<name>A0A6B0SQH6_9EURY</name>
<dbReference type="PROSITE" id="PS00107">
    <property type="entry name" value="PROTEIN_KINASE_ATP"/>
    <property type="match status" value="1"/>
</dbReference>
<dbReference type="EMBL" id="WUUS01000003">
    <property type="protein sequence ID" value="MXR40737.1"/>
    <property type="molecule type" value="Genomic_DNA"/>
</dbReference>
<dbReference type="Gene3D" id="3.30.200.20">
    <property type="entry name" value="Phosphorylase Kinase, domain 1"/>
    <property type="match status" value="1"/>
</dbReference>
<dbReference type="GO" id="GO:0005524">
    <property type="term" value="F:ATP binding"/>
    <property type="evidence" value="ECO:0007669"/>
    <property type="project" value="UniProtKB-KW"/>
</dbReference>
<feature type="compositionally biased region" description="Polar residues" evidence="5">
    <location>
        <begin position="296"/>
        <end position="308"/>
    </location>
</feature>